<evidence type="ECO:0000256" key="4">
    <source>
        <dbReference type="ARBA" id="ARBA00023159"/>
    </source>
</evidence>
<feature type="region of interest" description="Disordered" evidence="9">
    <location>
        <begin position="1"/>
        <end position="49"/>
    </location>
</feature>
<protein>
    <recommendedName>
        <fullName evidence="8">Nuclear transcription factor Y subunit</fullName>
    </recommendedName>
</protein>
<dbReference type="SMART" id="SM00521">
    <property type="entry name" value="CBF"/>
    <property type="match status" value="1"/>
</dbReference>
<feature type="compositionally biased region" description="Low complexity" evidence="9">
    <location>
        <begin position="23"/>
        <end position="34"/>
    </location>
</feature>
<keyword evidence="3 8" id="KW-0238">DNA-binding</keyword>
<dbReference type="EMBL" id="MLFT02000005">
    <property type="protein sequence ID" value="PHT47298.1"/>
    <property type="molecule type" value="Genomic_DNA"/>
</dbReference>
<accession>A0A2G2WPX3</accession>
<keyword evidence="5 8" id="KW-0804">Transcription</keyword>
<comment type="function">
    <text evidence="8">Component of the sequence-specific heterotrimeric transcription factor (NF-Y) which specifically recognizes a 5'-CCAAT-3' box motif found in the promoters of its target genes.</text>
</comment>
<evidence type="ECO:0000313" key="10">
    <source>
        <dbReference type="EMBL" id="PHT47298.1"/>
    </source>
</evidence>
<dbReference type="InterPro" id="IPR001289">
    <property type="entry name" value="NFYA"/>
</dbReference>
<feature type="region of interest" description="Disordered" evidence="9">
    <location>
        <begin position="270"/>
        <end position="290"/>
    </location>
</feature>
<dbReference type="PROSITE" id="PS51152">
    <property type="entry name" value="NFYA_HAP2_2"/>
    <property type="match status" value="1"/>
</dbReference>
<reference evidence="11" key="2">
    <citation type="journal article" date="2017" name="J. Anim. Genet.">
        <title>Multiple reference genome sequences of hot pepper reveal the massive evolution of plant disease resistance genes by retroduplication.</title>
        <authorList>
            <person name="Kim S."/>
            <person name="Park J."/>
            <person name="Yeom S.-I."/>
            <person name="Kim Y.-M."/>
            <person name="Seo E."/>
            <person name="Kim K.-T."/>
            <person name="Kim M.-S."/>
            <person name="Lee J.M."/>
            <person name="Cheong K."/>
            <person name="Shin H.-S."/>
            <person name="Kim S.-B."/>
            <person name="Han K."/>
            <person name="Lee J."/>
            <person name="Park M."/>
            <person name="Lee H.-A."/>
            <person name="Lee H.-Y."/>
            <person name="Lee Y."/>
            <person name="Oh S."/>
            <person name="Lee J.H."/>
            <person name="Choi E."/>
            <person name="Choi E."/>
            <person name="Lee S.E."/>
            <person name="Jeon J."/>
            <person name="Kim H."/>
            <person name="Choi G."/>
            <person name="Song H."/>
            <person name="Lee J."/>
            <person name="Lee S.-C."/>
            <person name="Kwon J.-K."/>
            <person name="Lee H.-Y."/>
            <person name="Koo N."/>
            <person name="Hong Y."/>
            <person name="Kim R.W."/>
            <person name="Kang W.-H."/>
            <person name="Huh J.H."/>
            <person name="Kang B.-C."/>
            <person name="Yang T.-J."/>
            <person name="Lee Y.-H."/>
            <person name="Bennetzen J.L."/>
            <person name="Choi D."/>
        </authorList>
    </citation>
    <scope>NUCLEOTIDE SEQUENCE [LARGE SCALE GENOMIC DNA]</scope>
    <source>
        <strain evidence="11">cv. PBC81</strain>
    </source>
</reference>
<evidence type="ECO:0000313" key="11">
    <source>
        <dbReference type="Proteomes" id="UP000224567"/>
    </source>
</evidence>
<gene>
    <name evidence="10" type="ORF">CQW23_11506</name>
</gene>
<dbReference type="InterPro" id="IPR018362">
    <property type="entry name" value="CCAAT-binding_factor_CS"/>
</dbReference>
<name>A0A2G2WPX3_CAPBA</name>
<evidence type="ECO:0000256" key="1">
    <source>
        <dbReference type="ARBA" id="ARBA00004123"/>
    </source>
</evidence>
<evidence type="ECO:0000256" key="9">
    <source>
        <dbReference type="SAM" id="MobiDB-lite"/>
    </source>
</evidence>
<keyword evidence="4" id="KW-0010">Activator</keyword>
<organism evidence="10 11">
    <name type="scientific">Capsicum baccatum</name>
    <name type="common">Peruvian pepper</name>
    <dbReference type="NCBI Taxonomy" id="33114"/>
    <lineage>
        <taxon>Eukaryota</taxon>
        <taxon>Viridiplantae</taxon>
        <taxon>Streptophyta</taxon>
        <taxon>Embryophyta</taxon>
        <taxon>Tracheophyta</taxon>
        <taxon>Spermatophyta</taxon>
        <taxon>Magnoliopsida</taxon>
        <taxon>eudicotyledons</taxon>
        <taxon>Gunneridae</taxon>
        <taxon>Pentapetalae</taxon>
        <taxon>asterids</taxon>
        <taxon>lamiids</taxon>
        <taxon>Solanales</taxon>
        <taxon>Solanaceae</taxon>
        <taxon>Solanoideae</taxon>
        <taxon>Capsiceae</taxon>
        <taxon>Capsicum</taxon>
    </lineage>
</organism>
<dbReference type="STRING" id="33114.A0A2G2WPX3"/>
<keyword evidence="2 8" id="KW-0805">Transcription regulation</keyword>
<dbReference type="GO" id="GO:0003700">
    <property type="term" value="F:DNA-binding transcription factor activity"/>
    <property type="evidence" value="ECO:0007669"/>
    <property type="project" value="UniProtKB-UniRule"/>
</dbReference>
<feature type="region of interest" description="Disordered" evidence="9">
    <location>
        <begin position="181"/>
        <end position="207"/>
    </location>
</feature>
<proteinExistence type="inferred from homology"/>
<dbReference type="GO" id="GO:0016602">
    <property type="term" value="C:CCAAT-binding factor complex"/>
    <property type="evidence" value="ECO:0007669"/>
    <property type="project" value="InterPro"/>
</dbReference>
<dbReference type="AlphaFoldDB" id="A0A2G2WPX3"/>
<dbReference type="Proteomes" id="UP000224567">
    <property type="component" value="Unassembled WGS sequence"/>
</dbReference>
<evidence type="ECO:0000256" key="8">
    <source>
        <dbReference type="RuleBase" id="RU367155"/>
    </source>
</evidence>
<evidence type="ECO:0000256" key="5">
    <source>
        <dbReference type="ARBA" id="ARBA00023163"/>
    </source>
</evidence>
<comment type="similarity">
    <text evidence="8">Belongs to the NFYA/HAP2 subunit family.</text>
</comment>
<dbReference type="PANTHER" id="PTHR12632">
    <property type="entry name" value="TRANSCRIPTION FACTOR NF-Y ALPHA-RELATED"/>
    <property type="match status" value="1"/>
</dbReference>
<dbReference type="PROSITE" id="PS00686">
    <property type="entry name" value="NFYA_HAP2_1"/>
    <property type="match status" value="1"/>
</dbReference>
<dbReference type="Pfam" id="PF02045">
    <property type="entry name" value="CBFB_NFYA"/>
    <property type="match status" value="1"/>
</dbReference>
<evidence type="ECO:0000256" key="6">
    <source>
        <dbReference type="ARBA" id="ARBA00023242"/>
    </source>
</evidence>
<comment type="caution">
    <text evidence="10">The sequence shown here is derived from an EMBL/GenBank/DDBJ whole genome shotgun (WGS) entry which is preliminary data.</text>
</comment>
<evidence type="ECO:0000256" key="2">
    <source>
        <dbReference type="ARBA" id="ARBA00023015"/>
    </source>
</evidence>
<feature type="compositionally biased region" description="Polar residues" evidence="9">
    <location>
        <begin position="1"/>
        <end position="19"/>
    </location>
</feature>
<dbReference type="GO" id="GO:0003677">
    <property type="term" value="F:DNA binding"/>
    <property type="evidence" value="ECO:0007669"/>
    <property type="project" value="UniProtKB-KW"/>
</dbReference>
<reference evidence="10 11" key="1">
    <citation type="journal article" date="2017" name="Genome Biol.">
        <title>New reference genome sequences of hot pepper reveal the massive evolution of plant disease-resistance genes by retroduplication.</title>
        <authorList>
            <person name="Kim S."/>
            <person name="Park J."/>
            <person name="Yeom S.I."/>
            <person name="Kim Y.M."/>
            <person name="Seo E."/>
            <person name="Kim K.T."/>
            <person name="Kim M.S."/>
            <person name="Lee J.M."/>
            <person name="Cheong K."/>
            <person name="Shin H.S."/>
            <person name="Kim S.B."/>
            <person name="Han K."/>
            <person name="Lee J."/>
            <person name="Park M."/>
            <person name="Lee H.A."/>
            <person name="Lee H.Y."/>
            <person name="Lee Y."/>
            <person name="Oh S."/>
            <person name="Lee J.H."/>
            <person name="Choi E."/>
            <person name="Choi E."/>
            <person name="Lee S.E."/>
            <person name="Jeon J."/>
            <person name="Kim H."/>
            <person name="Choi G."/>
            <person name="Song H."/>
            <person name="Lee J."/>
            <person name="Lee S.C."/>
            <person name="Kwon J.K."/>
            <person name="Lee H.Y."/>
            <person name="Koo N."/>
            <person name="Hong Y."/>
            <person name="Kim R.W."/>
            <person name="Kang W.H."/>
            <person name="Huh J.H."/>
            <person name="Kang B.C."/>
            <person name="Yang T.J."/>
            <person name="Lee Y.H."/>
            <person name="Bennetzen J.L."/>
            <person name="Choi D."/>
        </authorList>
    </citation>
    <scope>NUCLEOTIDE SEQUENCE [LARGE SCALE GENOMIC DNA]</scope>
    <source>
        <strain evidence="11">cv. PBC81</strain>
    </source>
</reference>
<comment type="subcellular location">
    <subcellularLocation>
        <location evidence="1 8">Nucleus</location>
    </subcellularLocation>
</comment>
<evidence type="ECO:0000256" key="3">
    <source>
        <dbReference type="ARBA" id="ARBA00023125"/>
    </source>
</evidence>
<dbReference type="PRINTS" id="PR00616">
    <property type="entry name" value="CCAATSUBUNTB"/>
</dbReference>
<keyword evidence="6 8" id="KW-0539">Nucleus</keyword>
<dbReference type="OrthoDB" id="1097733at2759"/>
<comment type="subunit">
    <text evidence="7">Heterotrimeric transcription factor composed of three components, NF-YA, NF-YB and NF-YC. NF-YB and NF-YC must interact and dimerize for NF-YA association and DNA binding.</text>
</comment>
<keyword evidence="11" id="KW-1185">Reference proteome</keyword>
<sequence length="290" mass="32277">MQQMSTFPGPQNSKELNFRSQDQDSSSTQSTSQSCPEVANEGERKIHGKGIMALQAGSFRSSGKSDDFLCVSNQEHGWTYHTCQKNSAVAPFPHPDPFYHGLVSSYGNPTMVQSQMLGTVSPRVPLPVDLQQDEPIFVNAKQYQAILRRRQYRAKLEAQNKLSKARKPYLHESRHRHALNRARGPGGRFVNKKKPQESKFPDLINGQDDQVPEHELQLNTKMLELDVHQSGSYKGSSSTPVYSSIASGSNSATIYHHQPLKYSAFSSCIGGTSQQNKEKDHISNPGLSSF</sequence>
<dbReference type="Gene3D" id="6.10.250.2430">
    <property type="match status" value="1"/>
</dbReference>
<evidence type="ECO:0000256" key="7">
    <source>
        <dbReference type="ARBA" id="ARBA00025911"/>
    </source>
</evidence>